<feature type="region of interest" description="Disordered" evidence="6">
    <location>
        <begin position="1"/>
        <end position="60"/>
    </location>
</feature>
<feature type="compositionally biased region" description="Basic and acidic residues" evidence="6">
    <location>
        <begin position="290"/>
        <end position="299"/>
    </location>
</feature>
<evidence type="ECO:0000256" key="5">
    <source>
        <dbReference type="ARBA" id="ARBA00023242"/>
    </source>
</evidence>
<organism evidence="8 9">
    <name type="scientific">Carnegiea gigantea</name>
    <dbReference type="NCBI Taxonomy" id="171969"/>
    <lineage>
        <taxon>Eukaryota</taxon>
        <taxon>Viridiplantae</taxon>
        <taxon>Streptophyta</taxon>
        <taxon>Embryophyta</taxon>
        <taxon>Tracheophyta</taxon>
        <taxon>Spermatophyta</taxon>
        <taxon>Magnoliopsida</taxon>
        <taxon>eudicotyledons</taxon>
        <taxon>Gunneridae</taxon>
        <taxon>Pentapetalae</taxon>
        <taxon>Caryophyllales</taxon>
        <taxon>Cactineae</taxon>
        <taxon>Cactaceae</taxon>
        <taxon>Cactoideae</taxon>
        <taxon>Echinocereeae</taxon>
        <taxon>Carnegiea</taxon>
    </lineage>
</organism>
<evidence type="ECO:0000313" key="9">
    <source>
        <dbReference type="Proteomes" id="UP001153076"/>
    </source>
</evidence>
<dbReference type="OrthoDB" id="1925932at2759"/>
<accession>A0A9Q1JZ35</accession>
<evidence type="ECO:0000259" key="7">
    <source>
        <dbReference type="PROSITE" id="PS51032"/>
    </source>
</evidence>
<feature type="domain" description="AP2/ERF" evidence="7">
    <location>
        <begin position="126"/>
        <end position="183"/>
    </location>
</feature>
<evidence type="ECO:0000313" key="8">
    <source>
        <dbReference type="EMBL" id="KAJ8434081.1"/>
    </source>
</evidence>
<dbReference type="Pfam" id="PF00847">
    <property type="entry name" value="AP2"/>
    <property type="match status" value="1"/>
</dbReference>
<evidence type="ECO:0000256" key="3">
    <source>
        <dbReference type="ARBA" id="ARBA00023125"/>
    </source>
</evidence>
<dbReference type="AlphaFoldDB" id="A0A9Q1JZ35"/>
<dbReference type="PANTHER" id="PTHR31190:SF489">
    <property type="entry name" value="ETHYLENE-RESPONSIVE TRANSCRIPTION FACTOR ERF113-RELATED"/>
    <property type="match status" value="1"/>
</dbReference>
<comment type="caution">
    <text evidence="8">The sequence shown here is derived from an EMBL/GenBank/DDBJ whole genome shotgun (WGS) entry which is preliminary data.</text>
</comment>
<dbReference type="Proteomes" id="UP001153076">
    <property type="component" value="Unassembled WGS sequence"/>
</dbReference>
<keyword evidence="3" id="KW-0238">DNA-binding</keyword>
<evidence type="ECO:0000256" key="4">
    <source>
        <dbReference type="ARBA" id="ARBA00023163"/>
    </source>
</evidence>
<proteinExistence type="predicted"/>
<keyword evidence="2" id="KW-0805">Transcription regulation</keyword>
<dbReference type="GO" id="GO:0003700">
    <property type="term" value="F:DNA-binding transcription factor activity"/>
    <property type="evidence" value="ECO:0007669"/>
    <property type="project" value="InterPro"/>
</dbReference>
<dbReference type="InterPro" id="IPR016177">
    <property type="entry name" value="DNA-bd_dom_sf"/>
</dbReference>
<dbReference type="PRINTS" id="PR00367">
    <property type="entry name" value="ETHRSPELEMNT"/>
</dbReference>
<feature type="compositionally biased region" description="Basic and acidic residues" evidence="6">
    <location>
        <begin position="1"/>
        <end position="16"/>
    </location>
</feature>
<evidence type="ECO:0000256" key="2">
    <source>
        <dbReference type="ARBA" id="ARBA00023015"/>
    </source>
</evidence>
<sequence>MLKVDPNRDRKRHLDTDGPASYNKKKEYRGSKAYHPPHPHQNHQQHHHGGNRSDDDEGIISFPVYSTRSHHDTSAMVSALAQVIQGNGSQSEILLHANYQPQDQYSDEPQLHDVPSEGEGNIKRQHYRGVRQRPWGKWAAEIRDPKKAARVWLGTFGTAEAAALAYDEAALRIKGSKAKVNFPERVQGKLSDSGLYIPSPPQQQERLSNKKANYSLLHPSNNECITAPTFPHGEASSSFAWQSSFDPNQRMNFCHTEGEGSSASWSKDQGLSSQSLPSIVLKTNTSEGQQQKKIEEIKD</sequence>
<dbReference type="InterPro" id="IPR036955">
    <property type="entry name" value="AP2/ERF_dom_sf"/>
</dbReference>
<evidence type="ECO:0000256" key="6">
    <source>
        <dbReference type="SAM" id="MobiDB-lite"/>
    </source>
</evidence>
<protein>
    <recommendedName>
        <fullName evidence="7">AP2/ERF domain-containing protein</fullName>
    </recommendedName>
</protein>
<keyword evidence="4" id="KW-0804">Transcription</keyword>
<comment type="subcellular location">
    <subcellularLocation>
        <location evidence="1">Nucleus</location>
    </subcellularLocation>
</comment>
<feature type="region of interest" description="Disordered" evidence="6">
    <location>
        <begin position="250"/>
        <end position="299"/>
    </location>
</feature>
<dbReference type="FunFam" id="3.30.730.10:FF:000001">
    <property type="entry name" value="Ethylene-responsive transcription factor 2"/>
    <property type="match status" value="1"/>
</dbReference>
<dbReference type="GO" id="GO:0005634">
    <property type="term" value="C:nucleus"/>
    <property type="evidence" value="ECO:0007669"/>
    <property type="project" value="UniProtKB-SubCell"/>
</dbReference>
<feature type="compositionally biased region" description="Polar residues" evidence="6">
    <location>
        <begin position="259"/>
        <end position="289"/>
    </location>
</feature>
<evidence type="ECO:0000256" key="1">
    <source>
        <dbReference type="ARBA" id="ARBA00004123"/>
    </source>
</evidence>
<feature type="compositionally biased region" description="Basic residues" evidence="6">
    <location>
        <begin position="35"/>
        <end position="50"/>
    </location>
</feature>
<dbReference type="EMBL" id="JAKOGI010000500">
    <property type="protein sequence ID" value="KAJ8434081.1"/>
    <property type="molecule type" value="Genomic_DNA"/>
</dbReference>
<dbReference type="SMART" id="SM00380">
    <property type="entry name" value="AP2"/>
    <property type="match status" value="1"/>
</dbReference>
<dbReference type="Gene3D" id="3.30.730.10">
    <property type="entry name" value="AP2/ERF domain"/>
    <property type="match status" value="1"/>
</dbReference>
<dbReference type="PANTHER" id="PTHR31190">
    <property type="entry name" value="DNA-BINDING DOMAIN"/>
    <property type="match status" value="1"/>
</dbReference>
<gene>
    <name evidence="8" type="ORF">Cgig2_030516</name>
</gene>
<keyword evidence="5" id="KW-0539">Nucleus</keyword>
<dbReference type="GO" id="GO:0009873">
    <property type="term" value="P:ethylene-activated signaling pathway"/>
    <property type="evidence" value="ECO:0007669"/>
    <property type="project" value="InterPro"/>
</dbReference>
<dbReference type="InterPro" id="IPR001471">
    <property type="entry name" value="AP2/ERF_dom"/>
</dbReference>
<dbReference type="CDD" id="cd00018">
    <property type="entry name" value="AP2"/>
    <property type="match status" value="1"/>
</dbReference>
<dbReference type="SUPFAM" id="SSF54171">
    <property type="entry name" value="DNA-binding domain"/>
    <property type="match status" value="1"/>
</dbReference>
<keyword evidence="9" id="KW-1185">Reference proteome</keyword>
<dbReference type="PROSITE" id="PS51032">
    <property type="entry name" value="AP2_ERF"/>
    <property type="match status" value="1"/>
</dbReference>
<name>A0A9Q1JZ35_9CARY</name>
<reference evidence="8" key="1">
    <citation type="submission" date="2022-04" db="EMBL/GenBank/DDBJ databases">
        <title>Carnegiea gigantea Genome sequencing and assembly v2.</title>
        <authorList>
            <person name="Copetti D."/>
            <person name="Sanderson M.J."/>
            <person name="Burquez A."/>
            <person name="Wojciechowski M.F."/>
        </authorList>
    </citation>
    <scope>NUCLEOTIDE SEQUENCE</scope>
    <source>
        <strain evidence="8">SGP5-SGP5p</strain>
        <tissue evidence="8">Aerial part</tissue>
    </source>
</reference>
<dbReference type="GO" id="GO:0003677">
    <property type="term" value="F:DNA binding"/>
    <property type="evidence" value="ECO:0007669"/>
    <property type="project" value="UniProtKB-KW"/>
</dbReference>
<dbReference type="InterPro" id="IPR044808">
    <property type="entry name" value="ERF_plant"/>
</dbReference>